<dbReference type="KEGG" id="fcy:FRACYDRAFT_240502"/>
<evidence type="ECO:0000256" key="1">
    <source>
        <dbReference type="ARBA" id="ARBA00004606"/>
    </source>
</evidence>
<dbReference type="Proteomes" id="UP000095751">
    <property type="component" value="Unassembled WGS sequence"/>
</dbReference>
<dbReference type="AlphaFoldDB" id="A0A1E7FCB3"/>
<dbReference type="InterPro" id="IPR003406">
    <property type="entry name" value="Glyco_trans_14"/>
</dbReference>
<evidence type="ECO:0000256" key="4">
    <source>
        <dbReference type="ARBA" id="ARBA00023136"/>
    </source>
</evidence>
<dbReference type="EMBL" id="KV784359">
    <property type="protein sequence ID" value="OEU15807.1"/>
    <property type="molecule type" value="Genomic_DNA"/>
</dbReference>
<keyword evidence="4" id="KW-0472">Membrane</keyword>
<name>A0A1E7FCB3_9STRA</name>
<gene>
    <name evidence="6" type="ORF">FRACYDRAFT_240502</name>
</gene>
<sequence length="578" mass="66246">MTLTMLHYVSYVALLKRWDVNLNNQSDQGLPIVFTNIASTNRIFSDNESSYLLVQTLKTLFSQISLDATTRAANNDTTTNLLLLQGERLHILEVLINYYSESSRPIHSDVVELRHCQLNKVDYSKFVPWAAIILQDAWTNTLEKKLKRNMEEVKGIRKDGWDIGMYLEFCLSLLEIYATHTDNGDGNTKICNFEKYSLQIEHNDDDLLSTAEKTLRNVPVSHNGLPRLVFVIVAFQDADHLEVLIDACSMPHHFIIIHLERRSPQPFTDRVHRIANKYLNAVIVQFGSIIYPTDSVSTVNYQIMNWITEDLMLPYDYLLTLGNAAYPLHGAEEMTQYFQKTKRNIWLGELRNSKNGGGWYFSWEYLQRKRLIFTSGERKYTQRTKKWKQNDFVATIPDYIKTNMTSNQTKTNSGNQAVFSYKVIKKMVNSSQVKELFAIAKYGCCCCLEERTWIAAARIIGYGTEAMEAASMFQVWGGVSSTCGDGSMQNAVLRLNATICYKSEDATNGNIFERQRIGREDSDAANAFFRGDKLVEELRLAKERGFLFARKFRSGGDTTSLKLIEMIKKNIHNNNLLP</sequence>
<evidence type="ECO:0000256" key="5">
    <source>
        <dbReference type="ARBA" id="ARBA00023180"/>
    </source>
</evidence>
<dbReference type="InParanoid" id="A0A1E7FCB3"/>
<organism evidence="6 7">
    <name type="scientific">Fragilariopsis cylindrus CCMP1102</name>
    <dbReference type="NCBI Taxonomy" id="635003"/>
    <lineage>
        <taxon>Eukaryota</taxon>
        <taxon>Sar</taxon>
        <taxon>Stramenopiles</taxon>
        <taxon>Ochrophyta</taxon>
        <taxon>Bacillariophyta</taxon>
        <taxon>Bacillariophyceae</taxon>
        <taxon>Bacillariophycidae</taxon>
        <taxon>Bacillariales</taxon>
        <taxon>Bacillariaceae</taxon>
        <taxon>Fragilariopsis</taxon>
    </lineage>
</organism>
<protein>
    <submittedName>
        <fullName evidence="6">Uncharacterized protein</fullName>
    </submittedName>
</protein>
<keyword evidence="7" id="KW-1185">Reference proteome</keyword>
<accession>A0A1E7FCB3</accession>
<evidence type="ECO:0000256" key="3">
    <source>
        <dbReference type="ARBA" id="ARBA00022679"/>
    </source>
</evidence>
<reference evidence="6 7" key="1">
    <citation type="submission" date="2016-09" db="EMBL/GenBank/DDBJ databases">
        <title>Extensive genetic diversity and differential bi-allelic expression allows diatom success in the polar Southern Ocean.</title>
        <authorList>
            <consortium name="DOE Joint Genome Institute"/>
            <person name="Mock T."/>
            <person name="Otillar R.P."/>
            <person name="Strauss J."/>
            <person name="Dupont C."/>
            <person name="Frickenhaus S."/>
            <person name="Maumus F."/>
            <person name="Mcmullan M."/>
            <person name="Sanges R."/>
            <person name="Schmutz J."/>
            <person name="Toseland A."/>
            <person name="Valas R."/>
            <person name="Veluchamy A."/>
            <person name="Ward B.J."/>
            <person name="Allen A."/>
            <person name="Barry K."/>
            <person name="Falciatore A."/>
            <person name="Ferrante M."/>
            <person name="Fortunato A.E."/>
            <person name="Gloeckner G."/>
            <person name="Gruber A."/>
            <person name="Hipkin R."/>
            <person name="Janech M."/>
            <person name="Kroth P."/>
            <person name="Leese F."/>
            <person name="Lindquist E."/>
            <person name="Lyon B.R."/>
            <person name="Martin J."/>
            <person name="Mayer C."/>
            <person name="Parker M."/>
            <person name="Quesneville H."/>
            <person name="Raymond J."/>
            <person name="Uhlig C."/>
            <person name="Valentin K.U."/>
            <person name="Worden A.Z."/>
            <person name="Armbrust E.V."/>
            <person name="Bowler C."/>
            <person name="Green B."/>
            <person name="Moulton V."/>
            <person name="Van Oosterhout C."/>
            <person name="Grigoriev I."/>
        </authorList>
    </citation>
    <scope>NUCLEOTIDE SEQUENCE [LARGE SCALE GENOMIC DNA]</scope>
    <source>
        <strain evidence="6 7">CCMP1102</strain>
    </source>
</reference>
<evidence type="ECO:0000313" key="6">
    <source>
        <dbReference type="EMBL" id="OEU15807.1"/>
    </source>
</evidence>
<keyword evidence="5" id="KW-0325">Glycoprotein</keyword>
<dbReference type="GO" id="GO:0016757">
    <property type="term" value="F:glycosyltransferase activity"/>
    <property type="evidence" value="ECO:0007669"/>
    <property type="project" value="UniProtKB-KW"/>
</dbReference>
<keyword evidence="3" id="KW-0808">Transferase</keyword>
<comment type="subcellular location">
    <subcellularLocation>
        <location evidence="1">Membrane</location>
        <topology evidence="1">Single-pass type II membrane protein</topology>
    </subcellularLocation>
</comment>
<dbReference type="GO" id="GO:0016020">
    <property type="term" value="C:membrane"/>
    <property type="evidence" value="ECO:0007669"/>
    <property type="project" value="UniProtKB-SubCell"/>
</dbReference>
<proteinExistence type="predicted"/>
<evidence type="ECO:0000313" key="7">
    <source>
        <dbReference type="Proteomes" id="UP000095751"/>
    </source>
</evidence>
<evidence type="ECO:0000256" key="2">
    <source>
        <dbReference type="ARBA" id="ARBA00022676"/>
    </source>
</evidence>
<dbReference type="Pfam" id="PF02485">
    <property type="entry name" value="Branch"/>
    <property type="match status" value="1"/>
</dbReference>
<keyword evidence="2" id="KW-0328">Glycosyltransferase</keyword>
<dbReference type="OrthoDB" id="2019572at2759"/>